<dbReference type="VEuPathDB" id="VectorBase:ADAR2_008956"/>
<feature type="region of interest" description="Disordered" evidence="2">
    <location>
        <begin position="770"/>
        <end position="809"/>
    </location>
</feature>
<feature type="compositionally biased region" description="Polar residues" evidence="2">
    <location>
        <begin position="854"/>
        <end position="867"/>
    </location>
</feature>
<dbReference type="PANTHER" id="PTHR12353:SF1">
    <property type="entry name" value="DISKS LARGE-ASSOCIATED PROTEIN 5"/>
    <property type="match status" value="1"/>
</dbReference>
<feature type="region of interest" description="Disordered" evidence="2">
    <location>
        <begin position="1"/>
        <end position="68"/>
    </location>
</feature>
<feature type="region of interest" description="Disordered" evidence="2">
    <location>
        <begin position="824"/>
        <end position="872"/>
    </location>
</feature>
<reference evidence="4" key="4">
    <citation type="submission" date="2015-06" db="UniProtKB">
        <authorList>
            <consortium name="EnsemblMetazoa"/>
        </authorList>
    </citation>
    <scope>IDENTIFICATION</scope>
</reference>
<feature type="compositionally biased region" description="Polar residues" evidence="2">
    <location>
        <begin position="1253"/>
        <end position="1264"/>
    </location>
</feature>
<evidence type="ECO:0000313" key="5">
    <source>
        <dbReference type="Proteomes" id="UP000000673"/>
    </source>
</evidence>
<dbReference type="eggNOG" id="KOG3971">
    <property type="taxonomic scope" value="Eukaryota"/>
</dbReference>
<comment type="similarity">
    <text evidence="1">Belongs to the SAPAP family.</text>
</comment>
<evidence type="ECO:0000256" key="2">
    <source>
        <dbReference type="SAM" id="MobiDB-lite"/>
    </source>
</evidence>
<dbReference type="Pfam" id="PF03359">
    <property type="entry name" value="GKAP"/>
    <property type="match status" value="2"/>
</dbReference>
<feature type="region of interest" description="Disordered" evidence="2">
    <location>
        <begin position="191"/>
        <end position="227"/>
    </location>
</feature>
<evidence type="ECO:0000313" key="4">
    <source>
        <dbReference type="EnsemblMetazoa" id="ADAC001125-PA"/>
    </source>
</evidence>
<dbReference type="GO" id="GO:0023052">
    <property type="term" value="P:signaling"/>
    <property type="evidence" value="ECO:0007669"/>
    <property type="project" value="InterPro"/>
</dbReference>
<gene>
    <name evidence="3" type="ORF">AND_001125</name>
</gene>
<feature type="compositionally biased region" description="Basic and acidic residues" evidence="2">
    <location>
        <begin position="836"/>
        <end position="853"/>
    </location>
</feature>
<keyword evidence="5" id="KW-1185">Reference proteome</keyword>
<feature type="region of interest" description="Disordered" evidence="2">
    <location>
        <begin position="671"/>
        <end position="701"/>
    </location>
</feature>
<feature type="compositionally biased region" description="Basic residues" evidence="2">
    <location>
        <begin position="678"/>
        <end position="693"/>
    </location>
</feature>
<dbReference type="InterPro" id="IPR005026">
    <property type="entry name" value="SAPAP"/>
</dbReference>
<evidence type="ECO:0000313" key="3">
    <source>
        <dbReference type="EMBL" id="ETN67068.1"/>
    </source>
</evidence>
<dbReference type="Proteomes" id="UP000000673">
    <property type="component" value="Unassembled WGS sequence"/>
</dbReference>
<feature type="region of interest" description="Disordered" evidence="2">
    <location>
        <begin position="87"/>
        <end position="137"/>
    </location>
</feature>
<dbReference type="STRING" id="43151.W5JUV7"/>
<accession>W5JUV7</accession>
<feature type="compositionally biased region" description="Basic residues" evidence="2">
    <location>
        <begin position="1284"/>
        <end position="1294"/>
    </location>
</feature>
<sequence>MRQSYRNLNDSDEENLVVQPQNTATTSSMGPPPPRADLERMLKFREQKRKVKQKQQLPPAKRKPFVAAISRQDISLSYKRIVEPYKKKTKKEATAPLLSAKNHHGQERIPLPKSASKKALQNDAKQQPQPQPLGEWKGRTPLLAFRNVAPRVDCWWPKNGPPLITVAGGGCSQRTGAAARVASVSAKKPAKVCSSGSESSRKPTVKPGTASVATTSSKKPQTGVSQRKQPVVVFRGNNAGTSNGRSVLTSTVRKPIKAFTFSIADPSTKNSDDRPQFQSLTIATAEELFDGISPIETDSPAPATAAGGLTRSPRTKGPGAKHPKEESFWEPQPTAFISSSDVARVTDPTQPPRTKGPGAKHSKEESFWEPQPTAFISSSDVIGVGADNVERAKRSEKSSPSVVCLGSFDKPNNLSPLNNEELASGKLAEGGTPKRAVSLNESFTVSDGIADDDVFCTEISSPKDPAFGCRPTIETIDETIATFPIEENEVVAQMQKRCSLVFTEQSNVPPAEPSVAGESSDASFSSRRRSSTKRRSSLCPVTEQQNVQIPGEVRSKTDFYKDKVQCELARLQGLCDQYKPYLDSDTLNEHCRGLLLAAQGQTNILINKKLTKFQELIGHYESNWTDRKVRKDDLDGFWQMVALDLENLDQRFEELRNLRANDWQPIVQEAASDDAPAKRKRLQAGAGIRKREKKAAANGTTGKSSSVVAELIRKARLEQKKKKLTDLGELTETVTLVTTPVKRSQRIAETPKRNSLARRSSICMVCTPTAADARKHDRSSNKCGTILPETDNEDADNAGSCLKATSSNRSSRTKSVLFMDACLETPQSRRRQSTRRIVDTPKPAKDLQDEHDPASSSPAAPKQGSQQGKRRKSIVCFTEQNDEPPTMPSKSNLRLEEADLLALLNNSSMTKSLRKATKTNSATKVLQMPEEVRSKADFYKDKVQCELARLQALCDQYKPYLDSDTLNEHCRGLLLAAQGQTNILINKKLTKFQELIGHYESNWTDRKVRKDDLDGFWQMVALDLENLDQRFEELRNLRANDWQPIVQEAALDDAPAKTKKLQPGAGIRKREKKAAANGTTGKSSSAVAELIRKARLEQKQKKLTDLGELAETVTLVTSPVKRSQRIAETGGLKQRATVCFGLTPAIVSPTTKDTRRTIFPGINRRSRDNLKSILKTPKDAEGQSGPKSVLFLDNALQTPQACDTGAPRTRQFPVTPKLRLKFNDQLELEHIDRLDSRTPSRLEDELRKRLRQSLLSNSASTGESVESDKTDATERGTGTPTTKRTSKRKSRRISRTLAAIFDGANDVVEQSPAPVRPMTRSSANTPRRNAS</sequence>
<organism evidence="3">
    <name type="scientific">Anopheles darlingi</name>
    <name type="common">Mosquito</name>
    <dbReference type="NCBI Taxonomy" id="43151"/>
    <lineage>
        <taxon>Eukaryota</taxon>
        <taxon>Metazoa</taxon>
        <taxon>Ecdysozoa</taxon>
        <taxon>Arthropoda</taxon>
        <taxon>Hexapoda</taxon>
        <taxon>Insecta</taxon>
        <taxon>Pterygota</taxon>
        <taxon>Neoptera</taxon>
        <taxon>Endopterygota</taxon>
        <taxon>Diptera</taxon>
        <taxon>Nematocera</taxon>
        <taxon>Culicoidea</taxon>
        <taxon>Culicidae</taxon>
        <taxon>Anophelinae</taxon>
        <taxon>Anopheles</taxon>
    </lineage>
</organism>
<feature type="region of interest" description="Disordered" evidence="2">
    <location>
        <begin position="507"/>
        <end position="541"/>
    </location>
</feature>
<feature type="compositionally biased region" description="Polar residues" evidence="2">
    <location>
        <begin position="211"/>
        <end position="227"/>
    </location>
</feature>
<evidence type="ECO:0008006" key="6">
    <source>
        <dbReference type="Google" id="ProtNLM"/>
    </source>
</evidence>
<dbReference type="HOGENOM" id="CLU_259058_0_0_1"/>
<evidence type="ECO:0000256" key="1">
    <source>
        <dbReference type="ARBA" id="ARBA00008839"/>
    </source>
</evidence>
<dbReference type="EnsemblMetazoa" id="ADAC001125-RA">
    <property type="protein sequence ID" value="ADAC001125-PA"/>
    <property type="gene ID" value="ADAC001125"/>
</dbReference>
<dbReference type="VEuPathDB" id="VectorBase:ADAC001125"/>
<reference evidence="3" key="3">
    <citation type="journal article" date="2013" name="Nucleic Acids Res.">
        <title>The genome of Anopheles darlingi, the main neotropical malaria vector.</title>
        <authorList>
            <person name="Marinotti O."/>
            <person name="Cerqueira G.C."/>
            <person name="de Almeida L.G."/>
            <person name="Ferro M.I."/>
            <person name="Loreto E.L."/>
            <person name="Zaha A."/>
            <person name="Teixeira S.M."/>
            <person name="Wespiser A.R."/>
            <person name="Almeida E Silva A."/>
            <person name="Schlindwein A.D."/>
            <person name="Pacheco A.C."/>
            <person name="Silva A.L."/>
            <person name="Graveley B.R."/>
            <person name="Walenz B.P."/>
            <person name="Lima Bde A."/>
            <person name="Ribeiro C.A."/>
            <person name="Nunes-Silva C.G."/>
            <person name="de Carvalho C.R."/>
            <person name="Soares C.M."/>
            <person name="de Menezes C.B."/>
            <person name="Matiolli C."/>
            <person name="Caffrey D."/>
            <person name="Araujo D.A."/>
            <person name="de Oliveira D.M."/>
            <person name="Golenbock D."/>
            <person name="Grisard E.C."/>
            <person name="Fantinatti-Garboggini F."/>
            <person name="de Carvalho F.M."/>
            <person name="Barcellos F.G."/>
            <person name="Prosdocimi F."/>
            <person name="May G."/>
            <person name="Azevedo Junior G.M."/>
            <person name="Guimaraes G.M."/>
            <person name="Goldman G.H."/>
            <person name="Padilha I.Q."/>
            <person name="Batista Jda S."/>
            <person name="Ferro J.A."/>
            <person name="Ribeiro J.M."/>
            <person name="Fietto J.L."/>
            <person name="Dabbas K.M."/>
            <person name="Cerdeira L."/>
            <person name="Agnez-Lima L.F."/>
            <person name="Brocchi M."/>
            <person name="de Carvalho M.O."/>
            <person name="Teixeira Mde M."/>
            <person name="Diniz Maia Mde M."/>
            <person name="Goldman M.H."/>
            <person name="Cruz Schneider M.P."/>
            <person name="Felipe M.S."/>
            <person name="Hungria M."/>
            <person name="Nicolas M.F."/>
            <person name="Pereira M."/>
            <person name="Montes M.A."/>
            <person name="Cantao M.E."/>
            <person name="Vincentz M."/>
            <person name="Rafael M.S."/>
            <person name="Silverman N."/>
            <person name="Stoco P.H."/>
            <person name="Souza R.C."/>
            <person name="Vicentini R."/>
            <person name="Gazzinelli R.T."/>
            <person name="Neves Rde O."/>
            <person name="Silva R."/>
            <person name="Astolfi-Filho S."/>
            <person name="Maciel T.E."/>
            <person name="Urmenyi T.P."/>
            <person name="Tadei W.P."/>
            <person name="Camargo E.P."/>
            <person name="de Vasconcelos A.T."/>
        </authorList>
    </citation>
    <scope>NUCLEOTIDE SEQUENCE</scope>
</reference>
<protein>
    <recommendedName>
        <fullName evidence="6">Guanylate kinase-associated protein mars</fullName>
    </recommendedName>
</protein>
<feature type="compositionally biased region" description="Basic and acidic residues" evidence="2">
    <location>
        <begin position="36"/>
        <end position="45"/>
    </location>
</feature>
<feature type="region of interest" description="Disordered" evidence="2">
    <location>
        <begin position="1054"/>
        <end position="1081"/>
    </location>
</feature>
<name>W5JUV7_ANODA</name>
<feature type="region of interest" description="Disordered" evidence="2">
    <location>
        <begin position="1253"/>
        <end position="1331"/>
    </location>
</feature>
<reference evidence="3 5" key="1">
    <citation type="journal article" date="2010" name="BMC Genomics">
        <title>Combination of measures distinguishes pre-miRNAs from other stem-loops in the genome of the newly sequenced Anopheles darlingi.</title>
        <authorList>
            <person name="Mendes N.D."/>
            <person name="Freitas A.T."/>
            <person name="Vasconcelos A.T."/>
            <person name="Sagot M.F."/>
        </authorList>
    </citation>
    <scope>NUCLEOTIDE SEQUENCE</scope>
</reference>
<reference evidence="3" key="2">
    <citation type="submission" date="2010-05" db="EMBL/GenBank/DDBJ databases">
        <authorList>
            <person name="Almeida L.G."/>
            <person name="Nicolas M.F."/>
            <person name="Souza R.C."/>
            <person name="Vasconcelos A.T.R."/>
        </authorList>
    </citation>
    <scope>NUCLEOTIDE SEQUENCE</scope>
</reference>
<dbReference type="PANTHER" id="PTHR12353">
    <property type="entry name" value="DISKS LARGE-ASSOCIATED PROTEIN DAP SAP90/PSD-95-ASSOCIATED PROTEIN"/>
    <property type="match status" value="1"/>
</dbReference>
<feature type="region of interest" description="Disordered" evidence="2">
    <location>
        <begin position="296"/>
        <end position="374"/>
    </location>
</feature>
<feature type="compositionally biased region" description="Basic residues" evidence="2">
    <location>
        <begin position="526"/>
        <end position="536"/>
    </location>
</feature>
<proteinExistence type="inferred from homology"/>
<feature type="compositionally biased region" description="Polar residues" evidence="2">
    <location>
        <begin position="1319"/>
        <end position="1331"/>
    </location>
</feature>
<dbReference type="OMA" id="NLRANDW"/>
<dbReference type="EMBL" id="ADMH02000297">
    <property type="protein sequence ID" value="ETN67068.1"/>
    <property type="molecule type" value="Genomic_DNA"/>
</dbReference>
<feature type="compositionally biased region" description="Polar residues" evidence="2">
    <location>
        <begin position="18"/>
        <end position="29"/>
    </location>
</feature>